<reference evidence="2" key="1">
    <citation type="submission" date="2020-05" db="EMBL/GenBank/DDBJ databases">
        <title>Mycena genomes resolve the evolution of fungal bioluminescence.</title>
        <authorList>
            <person name="Tsai I.J."/>
        </authorList>
    </citation>
    <scope>NUCLEOTIDE SEQUENCE</scope>
    <source>
        <strain evidence="2">160909Yilan</strain>
    </source>
</reference>
<proteinExistence type="predicted"/>
<dbReference type="OrthoDB" id="3022330at2759"/>
<protein>
    <submittedName>
        <fullName evidence="2">Uncharacterized protein</fullName>
    </submittedName>
</protein>
<dbReference type="InterPro" id="IPR036537">
    <property type="entry name" value="Adaptor_Cbl_N_dom_sf"/>
</dbReference>
<accession>A0A8H7CNK1</accession>
<comment type="caution">
    <text evidence="2">The sequence shown here is derived from an EMBL/GenBank/DDBJ whole genome shotgun (WGS) entry which is preliminary data.</text>
</comment>
<organism evidence="2 3">
    <name type="scientific">Mycena sanguinolenta</name>
    <dbReference type="NCBI Taxonomy" id="230812"/>
    <lineage>
        <taxon>Eukaryota</taxon>
        <taxon>Fungi</taxon>
        <taxon>Dikarya</taxon>
        <taxon>Basidiomycota</taxon>
        <taxon>Agaricomycotina</taxon>
        <taxon>Agaricomycetes</taxon>
        <taxon>Agaricomycetidae</taxon>
        <taxon>Agaricales</taxon>
        <taxon>Marasmiineae</taxon>
        <taxon>Mycenaceae</taxon>
        <taxon>Mycena</taxon>
    </lineage>
</organism>
<dbReference type="Gene3D" id="1.20.930.20">
    <property type="entry name" value="Adaptor protein Cbl, N-terminal domain"/>
    <property type="match status" value="1"/>
</dbReference>
<gene>
    <name evidence="2" type="ORF">MSAN_01915900</name>
</gene>
<dbReference type="AlphaFoldDB" id="A0A8H7CNK1"/>
<evidence type="ECO:0000313" key="3">
    <source>
        <dbReference type="Proteomes" id="UP000623467"/>
    </source>
</evidence>
<keyword evidence="3" id="KW-1185">Reference proteome</keyword>
<dbReference type="GO" id="GO:0007166">
    <property type="term" value="P:cell surface receptor signaling pathway"/>
    <property type="evidence" value="ECO:0007669"/>
    <property type="project" value="InterPro"/>
</dbReference>
<feature type="coiled-coil region" evidence="1">
    <location>
        <begin position="38"/>
        <end position="68"/>
    </location>
</feature>
<dbReference type="EMBL" id="JACAZH010000021">
    <property type="protein sequence ID" value="KAF7344349.1"/>
    <property type="molecule type" value="Genomic_DNA"/>
</dbReference>
<keyword evidence="1" id="KW-0175">Coiled coil</keyword>
<sequence>MPRQPTITEIRLEKVTACLSPAVTLLNELNDAFAPPFAQQILNTVASLLKLVQNLKQNKKECAELLENIHDVLYAIIDFHIKSEAVGSLSPAMMEHVGRFMKTLHKTYIYIEAQQDGNKLKQLFRNIEMNGLAKDCRAELDKAKKTFGVGTSGAIFKDIEEMKTATEAKHKEILELISTMSETNTTTDGSSVNLGANELKNR</sequence>
<dbReference type="InterPro" id="IPR059179">
    <property type="entry name" value="MLKL-like_MCAfunc"/>
</dbReference>
<evidence type="ECO:0000313" key="2">
    <source>
        <dbReference type="EMBL" id="KAF7344349.1"/>
    </source>
</evidence>
<evidence type="ECO:0000256" key="1">
    <source>
        <dbReference type="SAM" id="Coils"/>
    </source>
</evidence>
<name>A0A8H7CNK1_9AGAR</name>
<dbReference type="CDD" id="cd21037">
    <property type="entry name" value="MLKL_NTD"/>
    <property type="match status" value="1"/>
</dbReference>
<dbReference type="Proteomes" id="UP000623467">
    <property type="component" value="Unassembled WGS sequence"/>
</dbReference>